<reference evidence="2" key="1">
    <citation type="submission" date="2021-01" db="EMBL/GenBank/DDBJ databases">
        <authorList>
            <person name="Bezrukov I."/>
        </authorList>
    </citation>
    <scope>NUCLEOTIDE SEQUENCE</scope>
</reference>
<dbReference type="Pfam" id="PF04427">
    <property type="entry name" value="Brix"/>
    <property type="match status" value="1"/>
</dbReference>
<dbReference type="PANTHER" id="PTHR22734:SF3">
    <property type="entry name" value="RIBOSOME PRODUCTION FACTOR 1"/>
    <property type="match status" value="1"/>
</dbReference>
<keyword evidence="3" id="KW-1185">Reference proteome</keyword>
<accession>A0A8S1ZJN4</accession>
<name>A0A8S1ZJN4_ARAAE</name>
<dbReference type="SUPFAM" id="SSF52954">
    <property type="entry name" value="Class II aaRS ABD-related"/>
    <property type="match status" value="1"/>
</dbReference>
<dbReference type="EMBL" id="LR999451">
    <property type="protein sequence ID" value="CAE5958217.1"/>
    <property type="molecule type" value="Genomic_DNA"/>
</dbReference>
<organism evidence="2 3">
    <name type="scientific">Arabidopsis arenosa</name>
    <name type="common">Sand rock-cress</name>
    <name type="synonym">Cardaminopsis arenosa</name>
    <dbReference type="NCBI Taxonomy" id="38785"/>
    <lineage>
        <taxon>Eukaryota</taxon>
        <taxon>Viridiplantae</taxon>
        <taxon>Streptophyta</taxon>
        <taxon>Embryophyta</taxon>
        <taxon>Tracheophyta</taxon>
        <taxon>Spermatophyta</taxon>
        <taxon>Magnoliopsida</taxon>
        <taxon>eudicotyledons</taxon>
        <taxon>Gunneridae</taxon>
        <taxon>Pentapetalae</taxon>
        <taxon>rosids</taxon>
        <taxon>malvids</taxon>
        <taxon>Brassicales</taxon>
        <taxon>Brassicaceae</taxon>
        <taxon>Camelineae</taxon>
        <taxon>Arabidopsis</taxon>
    </lineage>
</organism>
<feature type="domain" description="Brix" evidence="1">
    <location>
        <begin position="54"/>
        <end position="255"/>
    </location>
</feature>
<evidence type="ECO:0000259" key="1">
    <source>
        <dbReference type="PROSITE" id="PS50833"/>
    </source>
</evidence>
<protein>
    <recommendedName>
        <fullName evidence="1">Brix domain-containing protein</fullName>
    </recommendedName>
</protein>
<dbReference type="PANTHER" id="PTHR22734">
    <property type="entry name" value="U3 SMALL NUCLEOLAR RIBONUCLEOPROTEIN PROTEIN IMP4"/>
    <property type="match status" value="1"/>
</dbReference>
<dbReference type="InterPro" id="IPR007109">
    <property type="entry name" value="Brix"/>
</dbReference>
<dbReference type="GO" id="GO:0000460">
    <property type="term" value="P:maturation of 5.8S rRNA"/>
    <property type="evidence" value="ECO:0007669"/>
    <property type="project" value="TreeGrafter"/>
</dbReference>
<evidence type="ECO:0000313" key="2">
    <source>
        <dbReference type="EMBL" id="CAE5958217.1"/>
    </source>
</evidence>
<dbReference type="PROSITE" id="PS50833">
    <property type="entry name" value="BRIX"/>
    <property type="match status" value="1"/>
</dbReference>
<dbReference type="GO" id="GO:0005730">
    <property type="term" value="C:nucleolus"/>
    <property type="evidence" value="ECO:0007669"/>
    <property type="project" value="TreeGrafter"/>
</dbReference>
<evidence type="ECO:0000313" key="3">
    <source>
        <dbReference type="Proteomes" id="UP000682877"/>
    </source>
</evidence>
<dbReference type="Gene3D" id="3.40.50.10480">
    <property type="entry name" value="Probable brix-domain ribosomal biogenesis protein"/>
    <property type="match status" value="1"/>
</dbReference>
<gene>
    <name evidence="2" type="ORF">AARE701A_LOCUS1838</name>
</gene>
<dbReference type="SMART" id="SM00879">
    <property type="entry name" value="Brix"/>
    <property type="match status" value="1"/>
</dbReference>
<dbReference type="GO" id="GO:0042134">
    <property type="term" value="F:rRNA primary transcript binding"/>
    <property type="evidence" value="ECO:0007669"/>
    <property type="project" value="InterPro"/>
</dbReference>
<dbReference type="Proteomes" id="UP000682877">
    <property type="component" value="Chromosome 1"/>
</dbReference>
<dbReference type="InterPro" id="IPR044281">
    <property type="entry name" value="IMP4/RPF1"/>
</dbReference>
<dbReference type="AlphaFoldDB" id="A0A8S1ZJN4"/>
<dbReference type="GO" id="GO:0030687">
    <property type="term" value="C:preribosome, large subunit precursor"/>
    <property type="evidence" value="ECO:0007669"/>
    <property type="project" value="TreeGrafter"/>
</dbReference>
<proteinExistence type="predicted"/>
<sequence>MDMMMETAKAEELVQSKMRREITSLDDDELWAEFEPEGIDRVLSGEIKPKTLITNYGVLRYRRFPQRGALIAKEMLSVFPNSTYIKWKWGFSNSLKELIGIAKERACTSLVLARTNSDGYDEIRIVSLLNGAAAEFSVLNLIPREDIPDQASPPIRLYPEVNMGLFTSPASVGAARLIQSLFPKVTDSGPRNGACRRNIAFFQNQKGCIHYRHYWNHAEEVSRVGDGTRVMKVTKKECGPQFVLMLTALSKIAVETGSEKRICVPPWITLPVPPRILGS</sequence>
<dbReference type="GO" id="GO:0000470">
    <property type="term" value="P:maturation of LSU-rRNA"/>
    <property type="evidence" value="ECO:0007669"/>
    <property type="project" value="TreeGrafter"/>
</dbReference>